<accession>A0AAF1K5F2</accession>
<evidence type="ECO:0000313" key="2">
    <source>
        <dbReference type="Proteomes" id="UP000249499"/>
    </source>
</evidence>
<evidence type="ECO:0000313" key="1">
    <source>
        <dbReference type="EMBL" id="WFR96050.1"/>
    </source>
</evidence>
<gene>
    <name evidence="1" type="ORF">PR017_02540</name>
</gene>
<dbReference type="RefSeq" id="WP_240538892.1">
    <property type="nucleotide sequence ID" value="NZ_CP117255.1"/>
</dbReference>
<proteinExistence type="predicted"/>
<dbReference type="AlphaFoldDB" id="A0AAF1K5F2"/>
<dbReference type="InterPro" id="IPR009702">
    <property type="entry name" value="DUF1284"/>
</dbReference>
<reference evidence="2" key="2">
    <citation type="journal article" date="2023" name="MicrobiologyOpen">
        <title>Genomics of the tumorigenes clade of the family Rhizobiaceae and description of Rhizobium rhododendri sp. nov.</title>
        <authorList>
            <person name="Kuzmanovic N."/>
            <person name="diCenzo G.C."/>
            <person name="Bunk B."/>
            <person name="Sproeer C."/>
            <person name="Fruehling A."/>
            <person name="Neumann-Schaal M."/>
            <person name="Overmann J."/>
            <person name="Smalla K."/>
        </authorList>
    </citation>
    <scope>NUCLEOTIDE SEQUENCE [LARGE SCALE GENOMIC DNA]</scope>
    <source>
        <strain evidence="2">1078</strain>
    </source>
</reference>
<dbReference type="Proteomes" id="UP000249499">
    <property type="component" value="Chromosome"/>
</dbReference>
<sequence>MLTFIGEGYDPAFSRNYRNIARRLTEGEDILLVSGPDDICAPLLDSPDAHCLLASVDIRDNAAAASISALLGREVGAGSTLLPDAALLAALRTTFAEGTIRQACSGCEWDGLCSRIASGCYSGILVDPAS</sequence>
<protein>
    <submittedName>
        <fullName evidence="1">DUF1284 domain-containing protein</fullName>
    </submittedName>
</protein>
<name>A0AAF1K5F2_9HYPH</name>
<reference evidence="1 2" key="1">
    <citation type="journal article" date="2018" name="Sci. Rep.">
        <title>Rhizobium tumorigenes sp. nov., a novel plant tumorigenic bacterium isolated from cane gall tumors on thornless blackberry.</title>
        <authorList>
            <person name="Kuzmanovi N."/>
            <person name="Smalla K."/>
            <person name="Gronow S."/>
            <person name="PuBawska J."/>
        </authorList>
    </citation>
    <scope>NUCLEOTIDE SEQUENCE [LARGE SCALE GENOMIC DNA]</scope>
    <source>
        <strain evidence="1 2">1078</strain>
    </source>
</reference>
<organism evidence="1 2">
    <name type="scientific">Rhizobium tumorigenes</name>
    <dbReference type="NCBI Taxonomy" id="2041385"/>
    <lineage>
        <taxon>Bacteria</taxon>
        <taxon>Pseudomonadati</taxon>
        <taxon>Pseudomonadota</taxon>
        <taxon>Alphaproteobacteria</taxon>
        <taxon>Hyphomicrobiales</taxon>
        <taxon>Rhizobiaceae</taxon>
        <taxon>Rhizobium/Agrobacterium group</taxon>
        <taxon>Rhizobium</taxon>
    </lineage>
</organism>
<dbReference type="Pfam" id="PF06935">
    <property type="entry name" value="DUF1284"/>
    <property type="match status" value="1"/>
</dbReference>
<keyword evidence="2" id="KW-1185">Reference proteome</keyword>
<dbReference type="EMBL" id="CP117255">
    <property type="protein sequence ID" value="WFR96050.1"/>
    <property type="molecule type" value="Genomic_DNA"/>
</dbReference>
<dbReference type="KEGG" id="rtu:PR017_02540"/>